<keyword evidence="2" id="KW-1185">Reference proteome</keyword>
<proteinExistence type="predicted"/>
<evidence type="ECO:0000313" key="2">
    <source>
        <dbReference type="Proteomes" id="UP000044841"/>
    </source>
</evidence>
<gene>
    <name evidence="1" type="ORF">RSOLAG22IIIB_09608</name>
</gene>
<evidence type="ECO:0000313" key="1">
    <source>
        <dbReference type="EMBL" id="CUA71483.1"/>
    </source>
</evidence>
<dbReference type="EMBL" id="CYGV01001241">
    <property type="protein sequence ID" value="CUA71483.1"/>
    <property type="molecule type" value="Genomic_DNA"/>
</dbReference>
<name>A0A0K6FZF0_9AGAM</name>
<dbReference type="AlphaFoldDB" id="A0A0K6FZF0"/>
<organism evidence="1 2">
    <name type="scientific">Rhizoctonia solani</name>
    <dbReference type="NCBI Taxonomy" id="456999"/>
    <lineage>
        <taxon>Eukaryota</taxon>
        <taxon>Fungi</taxon>
        <taxon>Dikarya</taxon>
        <taxon>Basidiomycota</taxon>
        <taxon>Agaricomycotina</taxon>
        <taxon>Agaricomycetes</taxon>
        <taxon>Cantharellales</taxon>
        <taxon>Ceratobasidiaceae</taxon>
        <taxon>Rhizoctonia</taxon>
    </lineage>
</organism>
<protein>
    <submittedName>
        <fullName evidence="1">Uncharacterized protein</fullName>
    </submittedName>
</protein>
<reference evidence="1 2" key="1">
    <citation type="submission" date="2015-07" db="EMBL/GenBank/DDBJ databases">
        <authorList>
            <person name="Noorani M."/>
        </authorList>
    </citation>
    <scope>NUCLEOTIDE SEQUENCE [LARGE SCALE GENOMIC DNA]</scope>
    <source>
        <strain evidence="1">BBA 69670</strain>
    </source>
</reference>
<sequence>MSTLSDLSEISSEGVVYRWSGMVKSRPAVSVYRGPISIADLVEAEASVLGIAVVNAVDPELLRQSVDMIEHLDWESIGFRIPNTMERKPCLGCVHAGLYD</sequence>
<accession>A0A0K6FZF0</accession>
<dbReference type="Proteomes" id="UP000044841">
    <property type="component" value="Unassembled WGS sequence"/>
</dbReference>